<dbReference type="PANTHER" id="PTHR46244">
    <property type="entry name" value="PHOSPHOENOLPYRUVATE-PROTEIN PHOSPHOTRANSFERASE"/>
    <property type="match status" value="1"/>
</dbReference>
<dbReference type="SUPFAM" id="SSF47831">
    <property type="entry name" value="Enzyme I of the PEP:sugar phosphotransferase system HPr-binding (sub)domain"/>
    <property type="match status" value="1"/>
</dbReference>
<gene>
    <name evidence="23" type="primary">ptsP</name>
    <name evidence="23" type="ORF">IAC55_01245</name>
</gene>
<keyword evidence="15 17" id="KW-0460">Magnesium</keyword>
<dbReference type="Gene3D" id="1.10.274.10">
    <property type="entry name" value="PtsI, HPr-binding domain"/>
    <property type="match status" value="1"/>
</dbReference>
<dbReference type="SUPFAM" id="SSF52009">
    <property type="entry name" value="Phosphohistidine domain"/>
    <property type="match status" value="1"/>
</dbReference>
<dbReference type="InterPro" id="IPR050499">
    <property type="entry name" value="PEP-utilizing_PTS_enzyme"/>
</dbReference>
<evidence type="ECO:0000256" key="11">
    <source>
        <dbReference type="ARBA" id="ARBA00022679"/>
    </source>
</evidence>
<dbReference type="GO" id="GO:0046872">
    <property type="term" value="F:metal ion binding"/>
    <property type="evidence" value="ECO:0007669"/>
    <property type="project" value="UniProtKB-KW"/>
</dbReference>
<feature type="domain" description="Phosphotransferase system enzyme I N-terminal" evidence="22">
    <location>
        <begin position="5"/>
        <end position="127"/>
    </location>
</feature>
<evidence type="ECO:0000259" key="22">
    <source>
        <dbReference type="Pfam" id="PF05524"/>
    </source>
</evidence>
<dbReference type="GO" id="GO:0009401">
    <property type="term" value="P:phosphoenolpyruvate-dependent sugar phosphotransferase system"/>
    <property type="evidence" value="ECO:0007669"/>
    <property type="project" value="UniProtKB-KW"/>
</dbReference>
<evidence type="ECO:0000256" key="10">
    <source>
        <dbReference type="ARBA" id="ARBA00022597"/>
    </source>
</evidence>
<keyword evidence="19" id="KW-0175">Coiled coil</keyword>
<dbReference type="InterPro" id="IPR036637">
    <property type="entry name" value="Phosphohistidine_dom_sf"/>
</dbReference>
<keyword evidence="11 17" id="KW-0808">Transferase</keyword>
<proteinExistence type="inferred from homology"/>
<comment type="function">
    <text evidence="3 17">General (non sugar-specific) component of the phosphoenolpyruvate-dependent sugar phosphotransferase system (sugar PTS). This major carbohydrate active-transport system catalyzes the phosphorylation of incoming sugar substrates concomitantly with their translocation across the cell membrane. Enzyme I transfers the phosphoryl group from phosphoenolpyruvate (PEP) to the phosphoryl carrier protein (HPr).</text>
</comment>
<dbReference type="PIRSF" id="PIRSF000732">
    <property type="entry name" value="PTS_enzyme_I"/>
    <property type="match status" value="1"/>
</dbReference>
<dbReference type="Gene3D" id="3.50.30.10">
    <property type="entry name" value="Phosphohistidine domain"/>
    <property type="match status" value="1"/>
</dbReference>
<comment type="subcellular location">
    <subcellularLocation>
        <location evidence="4 17">Cytoplasm</location>
    </subcellularLocation>
</comment>
<name>A0A9D9DVH3_9FIRM</name>
<evidence type="ECO:0000256" key="4">
    <source>
        <dbReference type="ARBA" id="ARBA00004496"/>
    </source>
</evidence>
<comment type="cofactor">
    <cofactor evidence="2 17 18">
        <name>Mg(2+)</name>
        <dbReference type="ChEBI" id="CHEBI:18420"/>
    </cofactor>
</comment>
<evidence type="ECO:0000256" key="5">
    <source>
        <dbReference type="ARBA" id="ARBA00007837"/>
    </source>
</evidence>
<comment type="catalytic activity">
    <reaction evidence="1 17">
        <text>L-histidyl-[protein] + phosphoenolpyruvate = N(pros)-phospho-L-histidyl-[protein] + pyruvate</text>
        <dbReference type="Rhea" id="RHEA:23880"/>
        <dbReference type="Rhea" id="RHEA-COMP:9745"/>
        <dbReference type="Rhea" id="RHEA-COMP:9746"/>
        <dbReference type="ChEBI" id="CHEBI:15361"/>
        <dbReference type="ChEBI" id="CHEBI:29979"/>
        <dbReference type="ChEBI" id="CHEBI:58702"/>
        <dbReference type="ChEBI" id="CHEBI:64837"/>
        <dbReference type="EC" id="2.7.3.9"/>
    </reaction>
</comment>
<evidence type="ECO:0000256" key="6">
    <source>
        <dbReference type="ARBA" id="ARBA00012232"/>
    </source>
</evidence>
<evidence type="ECO:0000259" key="21">
    <source>
        <dbReference type="Pfam" id="PF02896"/>
    </source>
</evidence>
<dbReference type="InterPro" id="IPR000121">
    <property type="entry name" value="PEP_util_C"/>
</dbReference>
<keyword evidence="13 17" id="KW-0479">Metal-binding</keyword>
<accession>A0A9D9DVH3</accession>
<dbReference type="InterPro" id="IPR040442">
    <property type="entry name" value="Pyrv_kinase-like_dom_sf"/>
</dbReference>
<evidence type="ECO:0000256" key="17">
    <source>
        <dbReference type="PIRNR" id="PIRNR000732"/>
    </source>
</evidence>
<evidence type="ECO:0000256" key="15">
    <source>
        <dbReference type="ARBA" id="ARBA00022842"/>
    </source>
</evidence>
<keyword evidence="8 17" id="KW-0813">Transport</keyword>
<reference evidence="23" key="2">
    <citation type="journal article" date="2021" name="PeerJ">
        <title>Extensive microbial diversity within the chicken gut microbiome revealed by metagenomics and culture.</title>
        <authorList>
            <person name="Gilroy R."/>
            <person name="Ravi A."/>
            <person name="Getino M."/>
            <person name="Pursley I."/>
            <person name="Horton D.L."/>
            <person name="Alikhan N.F."/>
            <person name="Baker D."/>
            <person name="Gharbi K."/>
            <person name="Hall N."/>
            <person name="Watson M."/>
            <person name="Adriaenssens E.M."/>
            <person name="Foster-Nyarko E."/>
            <person name="Jarju S."/>
            <person name="Secka A."/>
            <person name="Antonio M."/>
            <person name="Oren A."/>
            <person name="Chaudhuri R.R."/>
            <person name="La Ragione R."/>
            <person name="Hildebrand F."/>
            <person name="Pallen M.J."/>
        </authorList>
    </citation>
    <scope>NUCLEOTIDE SEQUENCE</scope>
    <source>
        <strain evidence="23">F6-4510</strain>
    </source>
</reference>
<evidence type="ECO:0000256" key="18">
    <source>
        <dbReference type="PIRSR" id="PIRSR000732-3"/>
    </source>
</evidence>
<dbReference type="Pfam" id="PF00391">
    <property type="entry name" value="PEP-utilizers"/>
    <property type="match status" value="1"/>
</dbReference>
<protein>
    <recommendedName>
        <fullName evidence="7 17">Phosphoenolpyruvate-protein phosphotransferase</fullName>
        <ecNumber evidence="6 17">2.7.3.9</ecNumber>
    </recommendedName>
    <alternativeName>
        <fullName evidence="16 17">Phosphotransferase system, enzyme I</fullName>
    </alternativeName>
</protein>
<dbReference type="InterPro" id="IPR008731">
    <property type="entry name" value="PTS_EIN"/>
</dbReference>
<comment type="similarity">
    <text evidence="5 17">Belongs to the PEP-utilizing enzyme family.</text>
</comment>
<dbReference type="EMBL" id="JADIMX010000025">
    <property type="protein sequence ID" value="MBO8433932.1"/>
    <property type="molecule type" value="Genomic_DNA"/>
</dbReference>
<keyword evidence="14 17" id="KW-0418">Kinase</keyword>
<dbReference type="Pfam" id="PF05524">
    <property type="entry name" value="PEP-utilisers_N"/>
    <property type="match status" value="1"/>
</dbReference>
<dbReference type="AlphaFoldDB" id="A0A9D9DVH3"/>
<sequence>MISLKGVPASDGYALAKAMKIDIVDEFPENLMITFDEKVAEAEKLKIAIEKLNDILDKKIKRFQSENRTEEAKYFMVHQYILNNKILEEWAYEFIEYEYTAVSAVSRAIKKQIEFIKNLDNENLEKRIPDIIEVGKRLMYLLSGLTYPDIFHIEDDVILICDDIPTNMMRSVDHNHVKGLVLRKGSTKSHTTLISVDMEIPCVISCKNYVDEIKNGEIIFIDGEKGTVNYDLCKVDILDSMSKLSKYSANKACIKEYANMPTITKDGKSLKIFGNVIDVNTSAKYKKVGADGIGLFRTDFLYTDYENLPSEDFQFNVYKTIAEQKKEKSFIIRTMDTGDDKVVSGFNLEHERNPFLGYRAIRISLAKPEIFLTQIRAILKASAYGNVKILFPLISNKEDILGALETLEKAKIELRKENIPFNENIEVGMVIEVPSSGLMIDTLIKYVDFVAISGTALTQYMLAVDRLNPAVAHRFNTLEPSILRIIKYVSDTAKKANKFCYIYGETVAEPKNIYVFIGLGIESFSINPTKVLPIRKFISTINYENAIEDAKKILLCESVTEIENFLKKLDK</sequence>
<evidence type="ECO:0000256" key="12">
    <source>
        <dbReference type="ARBA" id="ARBA00022683"/>
    </source>
</evidence>
<evidence type="ECO:0000313" key="24">
    <source>
        <dbReference type="Proteomes" id="UP000823611"/>
    </source>
</evidence>
<evidence type="ECO:0000259" key="20">
    <source>
        <dbReference type="Pfam" id="PF00391"/>
    </source>
</evidence>
<comment type="caution">
    <text evidence="23">The sequence shown here is derived from an EMBL/GenBank/DDBJ whole genome shotgun (WGS) entry which is preliminary data.</text>
</comment>
<keyword evidence="10 17" id="KW-0762">Sugar transport</keyword>
<dbReference type="GO" id="GO:0008965">
    <property type="term" value="F:phosphoenolpyruvate-protein phosphotransferase activity"/>
    <property type="evidence" value="ECO:0007669"/>
    <property type="project" value="UniProtKB-EC"/>
</dbReference>
<feature type="domain" description="PEP-utilising enzyme mobile" evidence="20">
    <location>
        <begin position="153"/>
        <end position="226"/>
    </location>
</feature>
<keyword evidence="9 17" id="KW-0963">Cytoplasm</keyword>
<dbReference type="EC" id="2.7.3.9" evidence="6 17"/>
<feature type="coiled-coil region" evidence="19">
    <location>
        <begin position="35"/>
        <end position="73"/>
    </location>
</feature>
<dbReference type="InterPro" id="IPR036618">
    <property type="entry name" value="PtsI_HPr-bd_sf"/>
</dbReference>
<evidence type="ECO:0000256" key="3">
    <source>
        <dbReference type="ARBA" id="ARBA00002728"/>
    </source>
</evidence>
<organism evidence="23 24">
    <name type="scientific">Candidatus Fimicola merdigallinarum</name>
    <dbReference type="NCBI Taxonomy" id="2840819"/>
    <lineage>
        <taxon>Bacteria</taxon>
        <taxon>Bacillati</taxon>
        <taxon>Bacillota</taxon>
        <taxon>Clostridia</taxon>
        <taxon>Lachnospirales</taxon>
        <taxon>Lachnospiraceae</taxon>
        <taxon>Lachnospiraceae incertae sedis</taxon>
        <taxon>Candidatus Fimicola</taxon>
    </lineage>
</organism>
<evidence type="ECO:0000256" key="14">
    <source>
        <dbReference type="ARBA" id="ARBA00022777"/>
    </source>
</evidence>
<reference evidence="23" key="1">
    <citation type="submission" date="2020-10" db="EMBL/GenBank/DDBJ databases">
        <authorList>
            <person name="Gilroy R."/>
        </authorList>
    </citation>
    <scope>NUCLEOTIDE SEQUENCE</scope>
    <source>
        <strain evidence="23">F6-4510</strain>
    </source>
</reference>
<dbReference type="InterPro" id="IPR024692">
    <property type="entry name" value="PTS_EI"/>
</dbReference>
<dbReference type="InterPro" id="IPR006318">
    <property type="entry name" value="PTS_EI-like"/>
</dbReference>
<dbReference type="Proteomes" id="UP000823611">
    <property type="component" value="Unassembled WGS sequence"/>
</dbReference>
<dbReference type="GO" id="GO:0005737">
    <property type="term" value="C:cytoplasm"/>
    <property type="evidence" value="ECO:0007669"/>
    <property type="project" value="UniProtKB-SubCell"/>
</dbReference>
<evidence type="ECO:0000256" key="13">
    <source>
        <dbReference type="ARBA" id="ARBA00022723"/>
    </source>
</evidence>
<evidence type="ECO:0000256" key="19">
    <source>
        <dbReference type="SAM" id="Coils"/>
    </source>
</evidence>
<dbReference type="PANTHER" id="PTHR46244:SF3">
    <property type="entry name" value="PHOSPHOENOLPYRUVATE-PROTEIN PHOSPHOTRANSFERASE"/>
    <property type="match status" value="1"/>
</dbReference>
<dbReference type="InterPro" id="IPR008279">
    <property type="entry name" value="PEP-util_enz_mobile_dom"/>
</dbReference>
<evidence type="ECO:0000256" key="2">
    <source>
        <dbReference type="ARBA" id="ARBA00001946"/>
    </source>
</evidence>
<evidence type="ECO:0000313" key="23">
    <source>
        <dbReference type="EMBL" id="MBO8433932.1"/>
    </source>
</evidence>
<dbReference type="InterPro" id="IPR015813">
    <property type="entry name" value="Pyrv/PenolPyrv_kinase-like_dom"/>
</dbReference>
<evidence type="ECO:0000256" key="7">
    <source>
        <dbReference type="ARBA" id="ARBA00016544"/>
    </source>
</evidence>
<evidence type="ECO:0000256" key="9">
    <source>
        <dbReference type="ARBA" id="ARBA00022490"/>
    </source>
</evidence>
<evidence type="ECO:0000256" key="16">
    <source>
        <dbReference type="ARBA" id="ARBA00033235"/>
    </source>
</evidence>
<dbReference type="NCBIfam" id="TIGR01417">
    <property type="entry name" value="PTS_I_fam"/>
    <property type="match status" value="1"/>
</dbReference>
<keyword evidence="12 17" id="KW-0598">Phosphotransferase system</keyword>
<dbReference type="Pfam" id="PF02896">
    <property type="entry name" value="PEP-utilizers_C"/>
    <property type="match status" value="1"/>
</dbReference>
<feature type="binding site" evidence="18">
    <location>
        <position position="432"/>
    </location>
    <ligand>
        <name>Mg(2+)</name>
        <dbReference type="ChEBI" id="CHEBI:18420"/>
    </ligand>
</feature>
<evidence type="ECO:0000256" key="1">
    <source>
        <dbReference type="ARBA" id="ARBA00000683"/>
    </source>
</evidence>
<evidence type="ECO:0000256" key="8">
    <source>
        <dbReference type="ARBA" id="ARBA00022448"/>
    </source>
</evidence>
<dbReference type="SUPFAM" id="SSF51621">
    <property type="entry name" value="Phosphoenolpyruvate/pyruvate domain"/>
    <property type="match status" value="1"/>
</dbReference>
<dbReference type="Gene3D" id="3.20.20.60">
    <property type="entry name" value="Phosphoenolpyruvate-binding domains"/>
    <property type="match status" value="1"/>
</dbReference>
<dbReference type="GO" id="GO:0016301">
    <property type="term" value="F:kinase activity"/>
    <property type="evidence" value="ECO:0007669"/>
    <property type="project" value="UniProtKB-KW"/>
</dbReference>
<feature type="domain" description="PEP-utilising enzyme C-terminal" evidence="21">
    <location>
        <begin position="255"/>
        <end position="542"/>
    </location>
</feature>
<dbReference type="PRINTS" id="PR01736">
    <property type="entry name" value="PHPHTRNFRASE"/>
</dbReference>